<keyword evidence="3" id="KW-1185">Reference proteome</keyword>
<gene>
    <name evidence="2" type="ORF">V6N11_080481</name>
</gene>
<reference evidence="2 3" key="1">
    <citation type="journal article" date="2024" name="G3 (Bethesda)">
        <title>Genome assembly of Hibiscus sabdariffa L. provides insights into metabolisms of medicinal natural products.</title>
        <authorList>
            <person name="Kim T."/>
        </authorList>
    </citation>
    <scope>NUCLEOTIDE SEQUENCE [LARGE SCALE GENOMIC DNA]</scope>
    <source>
        <strain evidence="2">TK-2024</strain>
        <tissue evidence="2">Old leaves</tissue>
    </source>
</reference>
<dbReference type="Proteomes" id="UP001396334">
    <property type="component" value="Unassembled WGS sequence"/>
</dbReference>
<sequence length="75" mass="7851">MNVQSRKELDATNAQSEVEKAANCSSVEKSQETESMQITHQYPQPNQKTSGGVLTGAAAAAASALESAKDAIARN</sequence>
<accession>A0ABR2R869</accession>
<feature type="compositionally biased region" description="Basic and acidic residues" evidence="1">
    <location>
        <begin position="1"/>
        <end position="10"/>
    </location>
</feature>
<proteinExistence type="predicted"/>
<dbReference type="EMBL" id="JBBPBN010000025">
    <property type="protein sequence ID" value="KAK9009005.1"/>
    <property type="molecule type" value="Genomic_DNA"/>
</dbReference>
<organism evidence="2 3">
    <name type="scientific">Hibiscus sabdariffa</name>
    <name type="common">roselle</name>
    <dbReference type="NCBI Taxonomy" id="183260"/>
    <lineage>
        <taxon>Eukaryota</taxon>
        <taxon>Viridiplantae</taxon>
        <taxon>Streptophyta</taxon>
        <taxon>Embryophyta</taxon>
        <taxon>Tracheophyta</taxon>
        <taxon>Spermatophyta</taxon>
        <taxon>Magnoliopsida</taxon>
        <taxon>eudicotyledons</taxon>
        <taxon>Gunneridae</taxon>
        <taxon>Pentapetalae</taxon>
        <taxon>rosids</taxon>
        <taxon>malvids</taxon>
        <taxon>Malvales</taxon>
        <taxon>Malvaceae</taxon>
        <taxon>Malvoideae</taxon>
        <taxon>Hibiscus</taxon>
    </lineage>
</organism>
<feature type="compositionally biased region" description="Polar residues" evidence="1">
    <location>
        <begin position="23"/>
        <end position="52"/>
    </location>
</feature>
<name>A0ABR2R869_9ROSI</name>
<evidence type="ECO:0000313" key="2">
    <source>
        <dbReference type="EMBL" id="KAK9009005.1"/>
    </source>
</evidence>
<comment type="caution">
    <text evidence="2">The sequence shown here is derived from an EMBL/GenBank/DDBJ whole genome shotgun (WGS) entry which is preliminary data.</text>
</comment>
<feature type="region of interest" description="Disordered" evidence="1">
    <location>
        <begin position="1"/>
        <end position="53"/>
    </location>
</feature>
<evidence type="ECO:0000313" key="3">
    <source>
        <dbReference type="Proteomes" id="UP001396334"/>
    </source>
</evidence>
<protein>
    <submittedName>
        <fullName evidence="2">Uncharacterized protein</fullName>
    </submittedName>
</protein>
<evidence type="ECO:0000256" key="1">
    <source>
        <dbReference type="SAM" id="MobiDB-lite"/>
    </source>
</evidence>